<sequence>MFDVNNEKYYLPMCDRLYSWFDACELNENNISVTINKSGIENQWKFIDTSTIFKISDKDFKAFNKDKVTYLSSNIFSANDIQKVVNRVNENLENNLNISFIEVSKAKNNNHLEAKNLYSSNEIMEFALNDKWFWNKQHRDTFANKILMNRNKENLGKIEKFRNVFKNLYKDILDKKHKKK</sequence>
<proteinExistence type="predicted"/>
<name>A0ABY5J5Q8_9BACT</name>
<dbReference type="EMBL" id="CP101808">
    <property type="protein sequence ID" value="UUD37300.1"/>
    <property type="molecule type" value="Genomic_DNA"/>
</dbReference>
<reference evidence="1" key="1">
    <citation type="submission" date="2022-07" db="EMBL/GenBank/DDBJ databases">
        <title>Complete genome of Mycoplasma equigenitalium type strain T37.</title>
        <authorList>
            <person name="Spergser J."/>
        </authorList>
    </citation>
    <scope>NUCLEOTIDE SEQUENCE</scope>
    <source>
        <strain evidence="1">T37</strain>
    </source>
</reference>
<evidence type="ECO:0000313" key="2">
    <source>
        <dbReference type="Proteomes" id="UP001059576"/>
    </source>
</evidence>
<gene>
    <name evidence="1" type="ORF">NPA09_01875</name>
</gene>
<dbReference type="Proteomes" id="UP001059576">
    <property type="component" value="Chromosome"/>
</dbReference>
<keyword evidence="2" id="KW-1185">Reference proteome</keyword>
<protein>
    <submittedName>
        <fullName evidence="1">Uncharacterized protein</fullName>
    </submittedName>
</protein>
<dbReference type="RefSeq" id="WP_256541860.1">
    <property type="nucleotide sequence ID" value="NZ_CP101808.1"/>
</dbReference>
<evidence type="ECO:0000313" key="1">
    <source>
        <dbReference type="EMBL" id="UUD37300.1"/>
    </source>
</evidence>
<organism evidence="1 2">
    <name type="scientific">Mycoplasmopsis equigenitalium</name>
    <dbReference type="NCBI Taxonomy" id="114883"/>
    <lineage>
        <taxon>Bacteria</taxon>
        <taxon>Bacillati</taxon>
        <taxon>Mycoplasmatota</taxon>
        <taxon>Mycoplasmoidales</taxon>
        <taxon>Metamycoplasmataceae</taxon>
        <taxon>Mycoplasmopsis</taxon>
    </lineage>
</organism>
<accession>A0ABY5J5Q8</accession>